<feature type="region of interest" description="Disordered" evidence="2">
    <location>
        <begin position="1"/>
        <end position="35"/>
    </location>
</feature>
<evidence type="ECO:0000256" key="2">
    <source>
        <dbReference type="SAM" id="MobiDB-lite"/>
    </source>
</evidence>
<evidence type="ECO:0000313" key="3">
    <source>
        <dbReference type="EMBL" id="MDM3929281.1"/>
    </source>
</evidence>
<keyword evidence="1" id="KW-0175">Coiled coil</keyword>
<dbReference type="Proteomes" id="UP001529272">
    <property type="component" value="Unassembled WGS sequence"/>
</dbReference>
<feature type="compositionally biased region" description="Basic and acidic residues" evidence="2">
    <location>
        <begin position="17"/>
        <end position="35"/>
    </location>
</feature>
<protein>
    <submittedName>
        <fullName evidence="3">Uncharacterized protein</fullName>
    </submittedName>
</protein>
<comment type="caution">
    <text evidence="3">The sequence shown here is derived from an EMBL/GenBank/DDBJ whole genome shotgun (WGS) entry which is preliminary data.</text>
</comment>
<evidence type="ECO:0000313" key="4">
    <source>
        <dbReference type="Proteomes" id="UP001529272"/>
    </source>
</evidence>
<dbReference type="EMBL" id="JASZZX010000033">
    <property type="protein sequence ID" value="MDM3929281.1"/>
    <property type="molecule type" value="Genomic_DNA"/>
</dbReference>
<gene>
    <name evidence="3" type="ORF">QRB35_25190</name>
</gene>
<organism evidence="3 4">
    <name type="scientific">Mycobacterium intracellulare subsp. chimaera</name>
    <dbReference type="NCBI Taxonomy" id="222805"/>
    <lineage>
        <taxon>Bacteria</taxon>
        <taxon>Bacillati</taxon>
        <taxon>Actinomycetota</taxon>
        <taxon>Actinomycetes</taxon>
        <taxon>Mycobacteriales</taxon>
        <taxon>Mycobacteriaceae</taxon>
        <taxon>Mycobacterium</taxon>
        <taxon>Mycobacterium avium complex (MAC)</taxon>
    </lineage>
</organism>
<accession>A0ABT7P7M7</accession>
<feature type="coiled-coil region" evidence="1">
    <location>
        <begin position="56"/>
        <end position="112"/>
    </location>
</feature>
<dbReference type="RefSeq" id="WP_072501584.1">
    <property type="nucleotide sequence ID" value="NZ_CP012886.2"/>
</dbReference>
<sequence length="949" mass="107787">MTDHLPADVNRGGDPPQDTHRDVNRGGDPPQDTHRDVVRFDGQNAVDIKKTASAARADATRAVAEINRQQAEMTAELDRKRTELEAEFATRRAELEAQIGPLRQRLEQMQEVMWTVDLYLGRDESLRLLRDGQPAPADTPITIRQKVLVMAEESLVLMDRKTTGMDAGDIDAFVDWLLQAPTHLDRVLPEPRGVVVLIPTRVQSRTGNPWEDAAKNAANQSSWWLLRNGERLYLLTVDPELRVTQRVLPRRDEFVEVFDKRLFGFGRAHGAPVTPGSQEWLEMEKTADARRRHYMRILLVLQGVIDRTPVWHPLPPAGVNLMSLKDQDSGKIVLLQDDEDSIQLTDGRESFRAWQRRLNGLLRPGLRVIGNWRTRDFTDLYVEGNRWSRGYHPRLHPPNTSPPATDVPHLIEERRDGGFVIRYERSDEIWKRTDYGGERLVKPSRRASCVVMPDDDWVLPYDLVTVAELTYYLNSRDNRSQHFLSMVPTIKAALAAKEAEAATEAPFRKLIESVLINEGADSSNTPTLTDELIQWWKIANTWSRPLNGEPEHEAKAVRDITREYQARRRHDVDNTTHIVVRAGRRLPGVIAIARNRQGKWHAYTPSTPAHDPGVFLDITAIHRDGTLGTTATWQTVAQRSASRLRVAWSTPAWNDWKFAANPHWYLTGPEREALTAETLNRAEGLPICVTEMFDPARPRIRALICYSWVTGTPEDAPLRDTPAPLSWRHERTDDRLVAARGWLIVKDKDGARLAGDAHGEVEFPSSFDHFSGGSPWGNTPWWPEDAHKYPDARPRLVWSDPDMLNRLTTYRHRCAAASKTRQEERKKADDAIYRHVNNVLAVIRGEQENTAKARFVEDYGPDAMDLWPAHLKSLSLPENPIHPRNLWGVIAIALQHGHPVVGQRLASLADYAWNTHHNKAPGEWHPDPGRPVDMSGYGHITIPDPETSP</sequence>
<evidence type="ECO:0000256" key="1">
    <source>
        <dbReference type="SAM" id="Coils"/>
    </source>
</evidence>
<name>A0ABT7P7M7_MYCIT</name>
<keyword evidence="4" id="KW-1185">Reference proteome</keyword>
<proteinExistence type="predicted"/>
<reference evidence="3 4" key="1">
    <citation type="submission" date="2023-06" db="EMBL/GenBank/DDBJ databases">
        <title>Itaconate inhibition of nontuberculous mycobacteria.</title>
        <authorList>
            <person name="Breen P."/>
            <person name="Zimbric M."/>
            <person name="Caverly L."/>
        </authorList>
    </citation>
    <scope>NUCLEOTIDE SEQUENCE [LARGE SCALE GENOMIC DNA]</scope>
    <source>
        <strain evidence="3 4">FLAC1071</strain>
    </source>
</reference>
<reference evidence="4" key="2">
    <citation type="submission" date="2023-06" db="EMBL/GenBank/DDBJ databases">
        <title>Itaconate inhibition of nontuberculous mycobacteria.</title>
        <authorList>
            <person name="Spilker T."/>
        </authorList>
    </citation>
    <scope>NUCLEOTIDE SEQUENCE [LARGE SCALE GENOMIC DNA]</scope>
    <source>
        <strain evidence="4">FLAC1071</strain>
    </source>
</reference>